<reference evidence="7 8" key="1">
    <citation type="submission" date="2018-08" db="EMBL/GenBank/DDBJ databases">
        <authorList>
            <person name="Laetsch R D."/>
            <person name="Stevens L."/>
            <person name="Kumar S."/>
            <person name="Blaxter L. M."/>
        </authorList>
    </citation>
    <scope>NUCLEOTIDE SEQUENCE [LARGE SCALE GENOMIC DNA]</scope>
</reference>
<dbReference type="AlphaFoldDB" id="A0A3P6T2S8"/>
<evidence type="ECO:0000256" key="4">
    <source>
        <dbReference type="ARBA" id="ARBA00022691"/>
    </source>
</evidence>
<dbReference type="GO" id="GO:0032259">
    <property type="term" value="P:methylation"/>
    <property type="evidence" value="ECO:0007669"/>
    <property type="project" value="UniProtKB-KW"/>
</dbReference>
<evidence type="ECO:0000256" key="5">
    <source>
        <dbReference type="HAMAP-Rule" id="MF_03188"/>
    </source>
</evidence>
<evidence type="ECO:0000259" key="6">
    <source>
        <dbReference type="Pfam" id="PF13847"/>
    </source>
</evidence>
<dbReference type="EMBL" id="UYRX01000106">
    <property type="protein sequence ID" value="VDK74120.1"/>
    <property type="molecule type" value="Genomic_DNA"/>
</dbReference>
<dbReference type="SUPFAM" id="SSF53335">
    <property type="entry name" value="S-adenosyl-L-methionine-dependent methyltransferases"/>
    <property type="match status" value="1"/>
</dbReference>
<evidence type="ECO:0000313" key="8">
    <source>
        <dbReference type="Proteomes" id="UP000277928"/>
    </source>
</evidence>
<comment type="function">
    <text evidence="5">S-adenosyl-L-methionine-dependent protein-lysine N-methyltransferase that methylates elongation factor 1-alpha.</text>
</comment>
<dbReference type="InterPro" id="IPR026635">
    <property type="entry name" value="Efm4/METTL10"/>
</dbReference>
<dbReference type="STRING" id="42156.A0A3P6T2S8"/>
<evidence type="ECO:0000256" key="1">
    <source>
        <dbReference type="ARBA" id="ARBA00022490"/>
    </source>
</evidence>
<feature type="domain" description="Methyltransferase" evidence="6">
    <location>
        <begin position="67"/>
        <end position="208"/>
    </location>
</feature>
<keyword evidence="8" id="KW-1185">Reference proteome</keyword>
<evidence type="ECO:0000256" key="2">
    <source>
        <dbReference type="ARBA" id="ARBA00022603"/>
    </source>
</evidence>
<dbReference type="CDD" id="cd02440">
    <property type="entry name" value="AdoMet_MTases"/>
    <property type="match status" value="1"/>
</dbReference>
<evidence type="ECO:0000313" key="7">
    <source>
        <dbReference type="EMBL" id="VDK74120.1"/>
    </source>
</evidence>
<dbReference type="HAMAP" id="MF_03188">
    <property type="entry name" value="Methyltr_EFM4"/>
    <property type="match status" value="1"/>
</dbReference>
<organism evidence="7 8">
    <name type="scientific">Litomosoides sigmodontis</name>
    <name type="common">Filarial nematode worm</name>
    <dbReference type="NCBI Taxonomy" id="42156"/>
    <lineage>
        <taxon>Eukaryota</taxon>
        <taxon>Metazoa</taxon>
        <taxon>Ecdysozoa</taxon>
        <taxon>Nematoda</taxon>
        <taxon>Chromadorea</taxon>
        <taxon>Rhabditida</taxon>
        <taxon>Spirurina</taxon>
        <taxon>Spiruromorpha</taxon>
        <taxon>Filarioidea</taxon>
        <taxon>Onchocercidae</taxon>
        <taxon>Litomosoides</taxon>
    </lineage>
</organism>
<dbReference type="InterPro" id="IPR025714">
    <property type="entry name" value="Methyltranfer_dom"/>
</dbReference>
<keyword evidence="2 5" id="KW-0489">Methyltransferase</keyword>
<sequence>MTDECSVNVTDDEIISSRLATKEYWIEHYERELKNFEEFGDEGEIWFGRIAENHLVKYVSENEQLPKSCKLIDFGCGNGSLLRALRQKGYSYLCGVDYSEEAVLLARKLTEKQCTENNIQIDFRAADLLSETVNLGKFDAVLDKGTWDALSLSVDRKCRLRKYKANICKTLKPCGLFIICSCNYVRDELEEQFSCEELRFLEEVPSKNIFQYGGQKGSTTTCIVFQRT</sequence>
<evidence type="ECO:0000256" key="3">
    <source>
        <dbReference type="ARBA" id="ARBA00022679"/>
    </source>
</evidence>
<accession>A0A3P6T2S8</accession>
<keyword evidence="3 5" id="KW-0808">Transferase</keyword>
<dbReference type="OMA" id="PTPSFQF"/>
<dbReference type="Gene3D" id="3.40.50.150">
    <property type="entry name" value="Vaccinia Virus protein VP39"/>
    <property type="match status" value="1"/>
</dbReference>
<name>A0A3P6T2S8_LITSI</name>
<proteinExistence type="inferred from homology"/>
<dbReference type="GO" id="GO:0005737">
    <property type="term" value="C:cytoplasm"/>
    <property type="evidence" value="ECO:0007669"/>
    <property type="project" value="UniProtKB-SubCell"/>
</dbReference>
<dbReference type="InterPro" id="IPR029063">
    <property type="entry name" value="SAM-dependent_MTases_sf"/>
</dbReference>
<gene>
    <name evidence="7" type="ORF">NLS_LOCUS2355</name>
</gene>
<comment type="similarity">
    <text evidence="5">Belongs to the class I-like SAM-binding methyltransferase superfamily. EFM4 family.</text>
</comment>
<dbReference type="PANTHER" id="PTHR12843:SF5">
    <property type="entry name" value="EEF1A LYSINE METHYLTRANSFERASE 2"/>
    <property type="match status" value="1"/>
</dbReference>
<dbReference type="PANTHER" id="PTHR12843">
    <property type="entry name" value="PROTEIN-LYSINE N-METHYLTRANSFERASE METTL10"/>
    <property type="match status" value="1"/>
</dbReference>
<dbReference type="OrthoDB" id="540004at2759"/>
<keyword evidence="4 5" id="KW-0949">S-adenosyl-L-methionine</keyword>
<dbReference type="EC" id="2.1.1.-" evidence="5"/>
<keyword evidence="1 5" id="KW-0963">Cytoplasm</keyword>
<dbReference type="Pfam" id="PF13847">
    <property type="entry name" value="Methyltransf_31"/>
    <property type="match status" value="1"/>
</dbReference>
<dbReference type="GO" id="GO:0016279">
    <property type="term" value="F:protein-lysine N-methyltransferase activity"/>
    <property type="evidence" value="ECO:0007669"/>
    <property type="project" value="UniProtKB-UniRule"/>
</dbReference>
<dbReference type="Proteomes" id="UP000277928">
    <property type="component" value="Unassembled WGS sequence"/>
</dbReference>
<protein>
    <recommendedName>
        <fullName evidence="5">Protein-lysine N-methyltransferase NLS_LOCUS2355</fullName>
        <ecNumber evidence="5">2.1.1.-</ecNumber>
    </recommendedName>
</protein>
<comment type="subcellular location">
    <subcellularLocation>
        <location evidence="5">Cytoplasm</location>
    </subcellularLocation>
</comment>